<feature type="region of interest" description="Disordered" evidence="11">
    <location>
        <begin position="173"/>
        <end position="340"/>
    </location>
</feature>
<keyword evidence="7" id="KW-0966">Cell projection</keyword>
<evidence type="ECO:0000256" key="2">
    <source>
        <dbReference type="ARBA" id="ARBA00004300"/>
    </source>
</evidence>
<feature type="region of interest" description="Disordered" evidence="11">
    <location>
        <begin position="491"/>
        <end position="559"/>
    </location>
</feature>
<evidence type="ECO:0000256" key="7">
    <source>
        <dbReference type="ARBA" id="ARBA00023273"/>
    </source>
</evidence>
<feature type="compositionally biased region" description="Pro residues" evidence="11">
    <location>
        <begin position="183"/>
        <end position="194"/>
    </location>
</feature>
<keyword evidence="6" id="KW-0206">Cytoskeleton</keyword>
<feature type="compositionally biased region" description="Basic and acidic residues" evidence="11">
    <location>
        <begin position="208"/>
        <end position="228"/>
    </location>
</feature>
<dbReference type="InterPro" id="IPR026742">
    <property type="entry name" value="Centrosomal_kizuma"/>
</dbReference>
<keyword evidence="5" id="KW-0963">Cytoplasm</keyword>
<sequence length="719" mass="79026">MRSPAGVPRNANNAFSSSSRDSRPRMSRTTTFRHEILKLCLQMASSNVEYYQKQKDLQDSIQENEQKRKRLEAQLQSYCQSDENIATGSVFARTRSVVVPVTPSCLETWTEWKQTWQVQQQQQQQQQQQVYSQQSRPSPQGSNQATPTHPHRDSPQTNPKHQEAFLTQVSYGDENGESDVDAPPLPSSPPPPAPAAFGGAPQGNYSREAPEREYTNLKDIRREPERKTNVSMPQSVTVHMPSVQTDAGSPVKGGRPDSAGRSWLGAERDNSIHSVSYKPVQNPSAMSMDPVSDEDVSDFEEEPDLPSGAGENRGGAKPPSPTPEQDEDEISDQPPSPVHAEITMSGLMGLLAYVETDLQEALALEGYYRTRNPDENYRKHVIHKANSNGDLSSLDGELVSMVILQQLTLVGHRLPGGCMLSDTLLLQPGLTEANIRDNLHRDAKSLWSRLLEHFLLLVRGRVMGTREVAHVFVPCLLHELSHYQEQGLLRSGTGPVHNGAGRTSPGPGDSITLDTARSSQQGQVPRLKFGSLVDSKRFSDDESSMITQSMATDNGPKVPLNETEAYRSLVSGTLPRQQVAPQHDDTDNSDNELEKQVASTLSPRSTGSKPRTDPPVEVPTSAPLEESHDLSHDESHEQEPLSDLSSPLGPPVYVPTGAPTGMQQQSTLKSVLGSTGGSSQQRKLAGMISSDLDTDTEVDIGQMTQKKEEDDDDFYEFYG</sequence>
<comment type="subcellular location">
    <subcellularLocation>
        <location evidence="1">Cytoplasm</location>
        <location evidence="1">Cytoskeleton</location>
        <location evidence="1">Cilium basal body</location>
    </subcellularLocation>
    <subcellularLocation>
        <location evidence="2">Cytoplasm</location>
        <location evidence="2">Cytoskeleton</location>
        <location evidence="2">Microtubule organizing center</location>
        <location evidence="2">Centrosome</location>
    </subcellularLocation>
</comment>
<evidence type="ECO:0000256" key="9">
    <source>
        <dbReference type="ARBA" id="ARBA00031153"/>
    </source>
</evidence>
<dbReference type="EMBL" id="CP111027">
    <property type="protein sequence ID" value="WAR29215.1"/>
    <property type="molecule type" value="Genomic_DNA"/>
</dbReference>
<keyword evidence="10" id="KW-0175">Coiled coil</keyword>
<evidence type="ECO:0000256" key="4">
    <source>
        <dbReference type="ARBA" id="ARBA00013872"/>
    </source>
</evidence>
<protein>
    <recommendedName>
        <fullName evidence="4">Centrosomal protein kizuna</fullName>
    </recommendedName>
    <alternativeName>
        <fullName evidence="9">Polo-like kinase 1 substrate 1</fullName>
    </alternativeName>
</protein>
<dbReference type="Proteomes" id="UP001164746">
    <property type="component" value="Chromosome 16"/>
</dbReference>
<feature type="region of interest" description="Disordered" evidence="11">
    <location>
        <begin position="1"/>
        <end position="28"/>
    </location>
</feature>
<evidence type="ECO:0000313" key="12">
    <source>
        <dbReference type="EMBL" id="WAR29215.1"/>
    </source>
</evidence>
<dbReference type="PANTHER" id="PTHR16299:SF2">
    <property type="entry name" value="CENTROSOMAL PROTEIN KIZUNA"/>
    <property type="match status" value="1"/>
</dbReference>
<feature type="compositionally biased region" description="Basic and acidic residues" evidence="11">
    <location>
        <begin position="625"/>
        <end position="639"/>
    </location>
</feature>
<reference evidence="12" key="1">
    <citation type="submission" date="2022-11" db="EMBL/GenBank/DDBJ databases">
        <title>Centuries of genome instability and evolution in soft-shell clam transmissible cancer (bioRxiv).</title>
        <authorList>
            <person name="Hart S.F.M."/>
            <person name="Yonemitsu M.A."/>
            <person name="Giersch R.M."/>
            <person name="Beal B.F."/>
            <person name="Arriagada G."/>
            <person name="Davis B.W."/>
            <person name="Ostrander E.A."/>
            <person name="Goff S.P."/>
            <person name="Metzger M.J."/>
        </authorList>
    </citation>
    <scope>NUCLEOTIDE SEQUENCE</scope>
    <source>
        <strain evidence="12">MELC-2E11</strain>
        <tissue evidence="12">Siphon/mantle</tissue>
    </source>
</reference>
<feature type="compositionally biased region" description="Polar residues" evidence="11">
    <location>
        <begin position="661"/>
        <end position="682"/>
    </location>
</feature>
<gene>
    <name evidence="12" type="ORF">MAR_002783</name>
</gene>
<proteinExistence type="inferred from homology"/>
<name>A0ABY7G448_MYAAR</name>
<feature type="compositionally biased region" description="Polar residues" evidence="11">
    <location>
        <begin position="512"/>
        <end position="523"/>
    </location>
</feature>
<evidence type="ECO:0000256" key="11">
    <source>
        <dbReference type="SAM" id="MobiDB-lite"/>
    </source>
</evidence>
<feature type="coiled-coil region" evidence="10">
    <location>
        <begin position="54"/>
        <end position="81"/>
    </location>
</feature>
<feature type="compositionally biased region" description="Acidic residues" evidence="11">
    <location>
        <begin position="291"/>
        <end position="304"/>
    </location>
</feature>
<evidence type="ECO:0000256" key="1">
    <source>
        <dbReference type="ARBA" id="ARBA00004120"/>
    </source>
</evidence>
<feature type="compositionally biased region" description="Polar residues" evidence="11">
    <location>
        <begin position="597"/>
        <end position="609"/>
    </location>
</feature>
<feature type="compositionally biased region" description="Polar residues" evidence="11">
    <location>
        <begin position="136"/>
        <end position="147"/>
    </location>
</feature>
<accession>A0ABY7G448</accession>
<keyword evidence="13" id="KW-1185">Reference proteome</keyword>
<evidence type="ECO:0000256" key="10">
    <source>
        <dbReference type="SAM" id="Coils"/>
    </source>
</evidence>
<organism evidence="12 13">
    <name type="scientific">Mya arenaria</name>
    <name type="common">Soft-shell clam</name>
    <dbReference type="NCBI Taxonomy" id="6604"/>
    <lineage>
        <taxon>Eukaryota</taxon>
        <taxon>Metazoa</taxon>
        <taxon>Spiralia</taxon>
        <taxon>Lophotrochozoa</taxon>
        <taxon>Mollusca</taxon>
        <taxon>Bivalvia</taxon>
        <taxon>Autobranchia</taxon>
        <taxon>Heteroconchia</taxon>
        <taxon>Euheterodonta</taxon>
        <taxon>Imparidentia</taxon>
        <taxon>Neoheterodontei</taxon>
        <taxon>Myida</taxon>
        <taxon>Myoidea</taxon>
        <taxon>Myidae</taxon>
        <taxon>Mya</taxon>
    </lineage>
</organism>
<dbReference type="PANTHER" id="PTHR16299">
    <property type="entry name" value="CENTROSOMAL PROTEIN KIZUNA"/>
    <property type="match status" value="1"/>
</dbReference>
<comment type="function">
    <text evidence="8">Centrosomal protein required for establishing a robust mitotic centrosome architecture that can endure the forces that converge on the centrosomes during spindle formation. Required for stabilizing the expanded pericentriolar material around the centriole.</text>
</comment>
<evidence type="ECO:0000256" key="6">
    <source>
        <dbReference type="ARBA" id="ARBA00023212"/>
    </source>
</evidence>
<evidence type="ECO:0000256" key="8">
    <source>
        <dbReference type="ARBA" id="ARBA00024919"/>
    </source>
</evidence>
<evidence type="ECO:0000313" key="13">
    <source>
        <dbReference type="Proteomes" id="UP001164746"/>
    </source>
</evidence>
<evidence type="ECO:0000256" key="3">
    <source>
        <dbReference type="ARBA" id="ARBA00010767"/>
    </source>
</evidence>
<feature type="region of interest" description="Disordered" evidence="11">
    <location>
        <begin position="572"/>
        <end position="696"/>
    </location>
</feature>
<feature type="compositionally biased region" description="Polar residues" evidence="11">
    <location>
        <begin position="229"/>
        <end position="247"/>
    </location>
</feature>
<evidence type="ECO:0000256" key="5">
    <source>
        <dbReference type="ARBA" id="ARBA00022490"/>
    </source>
</evidence>
<comment type="similarity">
    <text evidence="3">Belongs to the kizuna family.</text>
</comment>
<feature type="region of interest" description="Disordered" evidence="11">
    <location>
        <begin position="127"/>
        <end position="160"/>
    </location>
</feature>